<feature type="region of interest" description="Disordered" evidence="1">
    <location>
        <begin position="1"/>
        <end position="20"/>
    </location>
</feature>
<name>A0A392VMH7_9FABA</name>
<evidence type="ECO:0000313" key="2">
    <source>
        <dbReference type="EMBL" id="MCI88599.1"/>
    </source>
</evidence>
<accession>A0A392VMH7</accession>
<reference evidence="2 3" key="1">
    <citation type="journal article" date="2018" name="Front. Plant Sci.">
        <title>Red Clover (Trifolium pratense) and Zigzag Clover (T. medium) - A Picture of Genomic Similarities and Differences.</title>
        <authorList>
            <person name="Dluhosova J."/>
            <person name="Istvanek J."/>
            <person name="Nedelnik J."/>
            <person name="Repkova J."/>
        </authorList>
    </citation>
    <scope>NUCLEOTIDE SEQUENCE [LARGE SCALE GENOMIC DNA]</scope>
    <source>
        <strain evidence="3">cv. 10/8</strain>
        <tissue evidence="2">Leaf</tissue>
    </source>
</reference>
<sequence length="20" mass="2291">MPNECTSHLDAFKDAVQKKK</sequence>
<organism evidence="2 3">
    <name type="scientific">Trifolium medium</name>
    <dbReference type="NCBI Taxonomy" id="97028"/>
    <lineage>
        <taxon>Eukaryota</taxon>
        <taxon>Viridiplantae</taxon>
        <taxon>Streptophyta</taxon>
        <taxon>Embryophyta</taxon>
        <taxon>Tracheophyta</taxon>
        <taxon>Spermatophyta</taxon>
        <taxon>Magnoliopsida</taxon>
        <taxon>eudicotyledons</taxon>
        <taxon>Gunneridae</taxon>
        <taxon>Pentapetalae</taxon>
        <taxon>rosids</taxon>
        <taxon>fabids</taxon>
        <taxon>Fabales</taxon>
        <taxon>Fabaceae</taxon>
        <taxon>Papilionoideae</taxon>
        <taxon>50 kb inversion clade</taxon>
        <taxon>NPAAA clade</taxon>
        <taxon>Hologalegina</taxon>
        <taxon>IRL clade</taxon>
        <taxon>Trifolieae</taxon>
        <taxon>Trifolium</taxon>
    </lineage>
</organism>
<dbReference type="EMBL" id="LXQA011197290">
    <property type="protein sequence ID" value="MCI88599.1"/>
    <property type="molecule type" value="Genomic_DNA"/>
</dbReference>
<keyword evidence="3" id="KW-1185">Reference proteome</keyword>
<comment type="caution">
    <text evidence="2">The sequence shown here is derived from an EMBL/GenBank/DDBJ whole genome shotgun (WGS) entry which is preliminary data.</text>
</comment>
<dbReference type="Proteomes" id="UP000265520">
    <property type="component" value="Unassembled WGS sequence"/>
</dbReference>
<evidence type="ECO:0000313" key="3">
    <source>
        <dbReference type="Proteomes" id="UP000265520"/>
    </source>
</evidence>
<protein>
    <submittedName>
        <fullName evidence="2">Uncharacterized protein</fullName>
    </submittedName>
</protein>
<feature type="non-terminal residue" evidence="2">
    <location>
        <position position="20"/>
    </location>
</feature>
<proteinExistence type="predicted"/>
<feature type="compositionally biased region" description="Basic and acidic residues" evidence="1">
    <location>
        <begin position="10"/>
        <end position="20"/>
    </location>
</feature>
<dbReference type="AlphaFoldDB" id="A0A392VMH7"/>
<evidence type="ECO:0000256" key="1">
    <source>
        <dbReference type="SAM" id="MobiDB-lite"/>
    </source>
</evidence>